<dbReference type="GO" id="GO:0044183">
    <property type="term" value="F:protein folding chaperone"/>
    <property type="evidence" value="ECO:0007669"/>
    <property type="project" value="TreeGrafter"/>
</dbReference>
<dbReference type="GO" id="GO:0051087">
    <property type="term" value="F:protein-folding chaperone binding"/>
    <property type="evidence" value="ECO:0007669"/>
    <property type="project" value="TreeGrafter"/>
</dbReference>
<dbReference type="Gene3D" id="1.10.287.110">
    <property type="entry name" value="DnaJ domain"/>
    <property type="match status" value="1"/>
</dbReference>
<dbReference type="Pfam" id="PF00226">
    <property type="entry name" value="DnaJ"/>
    <property type="match status" value="1"/>
</dbReference>
<feature type="domain" description="J" evidence="1">
    <location>
        <begin position="5"/>
        <end position="71"/>
    </location>
</feature>
<evidence type="ECO:0000313" key="2">
    <source>
        <dbReference type="EMBL" id="PIU42474.1"/>
    </source>
</evidence>
<dbReference type="InterPro" id="IPR008971">
    <property type="entry name" value="HSP40/DnaJ_pept-bd"/>
</dbReference>
<dbReference type="PROSITE" id="PS50076">
    <property type="entry name" value="DNAJ_2"/>
    <property type="match status" value="1"/>
</dbReference>
<dbReference type="AlphaFoldDB" id="A0A2J0KYU7"/>
<comment type="caution">
    <text evidence="2">The sequence shown here is derived from an EMBL/GenBank/DDBJ whole genome shotgun (WGS) entry which is preliminary data.</text>
</comment>
<dbReference type="SMART" id="SM00271">
    <property type="entry name" value="DnaJ"/>
    <property type="match status" value="1"/>
</dbReference>
<evidence type="ECO:0000259" key="1">
    <source>
        <dbReference type="PROSITE" id="PS50076"/>
    </source>
</evidence>
<name>A0A2J0KYU7_9BACT</name>
<dbReference type="CDD" id="cd06257">
    <property type="entry name" value="DnaJ"/>
    <property type="match status" value="1"/>
</dbReference>
<reference evidence="2 3" key="1">
    <citation type="submission" date="2017-09" db="EMBL/GenBank/DDBJ databases">
        <title>Depth-based differentiation of microbial function through sediment-hosted aquifers and enrichment of novel symbionts in the deep terrestrial subsurface.</title>
        <authorList>
            <person name="Probst A.J."/>
            <person name="Ladd B."/>
            <person name="Jarett J.K."/>
            <person name="Geller-Mcgrath D.E."/>
            <person name="Sieber C.M."/>
            <person name="Emerson J.B."/>
            <person name="Anantharaman K."/>
            <person name="Thomas B.C."/>
            <person name="Malmstrom R."/>
            <person name="Stieglmeier M."/>
            <person name="Klingl A."/>
            <person name="Woyke T."/>
            <person name="Ryan C.M."/>
            <person name="Banfield J.F."/>
        </authorList>
    </citation>
    <scope>NUCLEOTIDE SEQUENCE [LARGE SCALE GENOMIC DNA]</scope>
    <source>
        <strain evidence="2">CG07_land_8_20_14_0_80_42_15</strain>
    </source>
</reference>
<dbReference type="SUPFAM" id="SSF49493">
    <property type="entry name" value="HSP40/DnaJ peptide-binding domain"/>
    <property type="match status" value="1"/>
</dbReference>
<dbReference type="PANTHER" id="PTHR43948">
    <property type="entry name" value="DNAJ HOMOLOG SUBFAMILY B"/>
    <property type="match status" value="1"/>
</dbReference>
<evidence type="ECO:0000313" key="3">
    <source>
        <dbReference type="Proteomes" id="UP000230052"/>
    </source>
</evidence>
<dbReference type="EMBL" id="PEWV01000001">
    <property type="protein sequence ID" value="PIU42474.1"/>
    <property type="molecule type" value="Genomic_DNA"/>
</dbReference>
<sequence>MSDKDYYKILGVSENAKLDEIKKAYRNLALKYHPDRNLKNKKEAEEKFKEIGEAYYVLGDEKKRSEYDAYRKGVGDEDQFSGAQGFDFDEIVKHFSGFSQGRRSSRRSGFNQGAFDDIFDVFQQMGKGGQQEYIYNFGGNDQEEIIKESSDTHATLAIPANIVKHGGEILFKHNGKQITLNIKPNMRSGQKLRIKGQGKMCPCCGHPGDLIVTIKNK</sequence>
<dbReference type="PRINTS" id="PR00625">
    <property type="entry name" value="JDOMAIN"/>
</dbReference>
<dbReference type="InterPro" id="IPR001623">
    <property type="entry name" value="DnaJ_domain"/>
</dbReference>
<dbReference type="Pfam" id="PF01556">
    <property type="entry name" value="DnaJ_C"/>
    <property type="match status" value="1"/>
</dbReference>
<accession>A0A2J0KYU7</accession>
<organism evidence="2 3">
    <name type="scientific">Candidatus Aquitaenariimonas noxiae</name>
    <dbReference type="NCBI Taxonomy" id="1974741"/>
    <lineage>
        <taxon>Bacteria</taxon>
        <taxon>Pseudomonadati</taxon>
        <taxon>Candidatus Omnitrophota</taxon>
        <taxon>Candidatus Aquitaenariimonas</taxon>
    </lineage>
</organism>
<dbReference type="InterPro" id="IPR002939">
    <property type="entry name" value="DnaJ_C"/>
</dbReference>
<dbReference type="GO" id="GO:0005737">
    <property type="term" value="C:cytoplasm"/>
    <property type="evidence" value="ECO:0007669"/>
    <property type="project" value="TreeGrafter"/>
</dbReference>
<dbReference type="SUPFAM" id="SSF46565">
    <property type="entry name" value="Chaperone J-domain"/>
    <property type="match status" value="1"/>
</dbReference>
<dbReference type="PANTHER" id="PTHR43948:SF10">
    <property type="entry name" value="MRJ, ISOFORM E"/>
    <property type="match status" value="1"/>
</dbReference>
<proteinExistence type="predicted"/>
<dbReference type="InterPro" id="IPR036869">
    <property type="entry name" value="J_dom_sf"/>
</dbReference>
<gene>
    <name evidence="2" type="ORF">COS99_00050</name>
</gene>
<dbReference type="GO" id="GO:0051082">
    <property type="term" value="F:unfolded protein binding"/>
    <property type="evidence" value="ECO:0007669"/>
    <property type="project" value="InterPro"/>
</dbReference>
<dbReference type="Gene3D" id="2.60.260.20">
    <property type="entry name" value="Urease metallochaperone UreE, N-terminal domain"/>
    <property type="match status" value="1"/>
</dbReference>
<protein>
    <recommendedName>
        <fullName evidence="1">J domain-containing protein</fullName>
    </recommendedName>
</protein>
<dbReference type="Proteomes" id="UP000230052">
    <property type="component" value="Unassembled WGS sequence"/>
</dbReference>